<feature type="signal peptide" evidence="1">
    <location>
        <begin position="1"/>
        <end position="18"/>
    </location>
</feature>
<keyword evidence="1" id="KW-0732">Signal</keyword>
<evidence type="ECO:0000256" key="1">
    <source>
        <dbReference type="SAM" id="SignalP"/>
    </source>
</evidence>
<sequence>MTRTRRIVATLVATTALAVPTTLTMSTAEAKPSATKTVKSQAKQLLKDVAREDRQLVRLAGSHRVTGLADATEAALVANLTEARSTLAEVEAAVEAADSTVDTKAARKELRSFRVQNFKHAAHVLVKVEDLTGDAAADPEAQAFLAQAAAAALAVTATSTKAEVKAAKAHLASATAELEGAESDDEVVTPTV</sequence>
<accession>A0A6J4NCZ6</accession>
<dbReference type="EMBL" id="CADCUM010000079">
    <property type="protein sequence ID" value="CAA9385042.1"/>
    <property type="molecule type" value="Genomic_DNA"/>
</dbReference>
<evidence type="ECO:0000313" key="2">
    <source>
        <dbReference type="EMBL" id="CAA9385042.1"/>
    </source>
</evidence>
<protein>
    <submittedName>
        <fullName evidence="2">Uncharacterized protein</fullName>
    </submittedName>
</protein>
<reference evidence="2" key="1">
    <citation type="submission" date="2020-02" db="EMBL/GenBank/DDBJ databases">
        <authorList>
            <person name="Meier V. D."/>
        </authorList>
    </citation>
    <scope>NUCLEOTIDE SEQUENCE</scope>
    <source>
        <strain evidence="2">AVDCRST_MAG32</strain>
    </source>
</reference>
<feature type="chain" id="PRO_5038634398" evidence="1">
    <location>
        <begin position="19"/>
        <end position="192"/>
    </location>
</feature>
<dbReference type="AlphaFoldDB" id="A0A6J4NCZ6"/>
<gene>
    <name evidence="2" type="ORF">AVDCRST_MAG32-1922</name>
</gene>
<proteinExistence type="predicted"/>
<name>A0A6J4NCZ6_9ACTN</name>
<organism evidence="2">
    <name type="scientific">uncultured Nocardioides sp</name>
    <dbReference type="NCBI Taxonomy" id="198441"/>
    <lineage>
        <taxon>Bacteria</taxon>
        <taxon>Bacillati</taxon>
        <taxon>Actinomycetota</taxon>
        <taxon>Actinomycetes</taxon>
        <taxon>Propionibacteriales</taxon>
        <taxon>Nocardioidaceae</taxon>
        <taxon>Nocardioides</taxon>
        <taxon>environmental samples</taxon>
    </lineage>
</organism>